<gene>
    <name evidence="1" type="ORF">METZ01_LOCUS58652</name>
</gene>
<dbReference type="EMBL" id="UINC01003377">
    <property type="protein sequence ID" value="SVA05798.1"/>
    <property type="molecule type" value="Genomic_DNA"/>
</dbReference>
<proteinExistence type="predicted"/>
<sequence>MKDGKSHPITLESAKVKFLEDMVQQHGLPDISKAVRCLIDFARANPNKQADIFAEFRCHDC</sequence>
<reference evidence="1" key="1">
    <citation type="submission" date="2018-05" db="EMBL/GenBank/DDBJ databases">
        <authorList>
            <person name="Lanie J.A."/>
            <person name="Ng W.-L."/>
            <person name="Kazmierczak K.M."/>
            <person name="Andrzejewski T.M."/>
            <person name="Davidsen T.M."/>
            <person name="Wayne K.J."/>
            <person name="Tettelin H."/>
            <person name="Glass J.I."/>
            <person name="Rusch D."/>
            <person name="Podicherti R."/>
            <person name="Tsui H.-C.T."/>
            <person name="Winkler M.E."/>
        </authorList>
    </citation>
    <scope>NUCLEOTIDE SEQUENCE</scope>
</reference>
<name>A0A381SR35_9ZZZZ</name>
<protein>
    <submittedName>
        <fullName evidence="1">Uncharacterized protein</fullName>
    </submittedName>
</protein>
<organism evidence="1">
    <name type="scientific">marine metagenome</name>
    <dbReference type="NCBI Taxonomy" id="408172"/>
    <lineage>
        <taxon>unclassified sequences</taxon>
        <taxon>metagenomes</taxon>
        <taxon>ecological metagenomes</taxon>
    </lineage>
</organism>
<dbReference type="AlphaFoldDB" id="A0A381SR35"/>
<accession>A0A381SR35</accession>
<evidence type="ECO:0000313" key="1">
    <source>
        <dbReference type="EMBL" id="SVA05798.1"/>
    </source>
</evidence>